<dbReference type="EMBL" id="JBGJLR010000015">
    <property type="protein sequence ID" value="MEZ2740384.1"/>
    <property type="molecule type" value="Genomic_DNA"/>
</dbReference>
<evidence type="ECO:0000313" key="8">
    <source>
        <dbReference type="Proteomes" id="UP001567350"/>
    </source>
</evidence>
<keyword evidence="8" id="KW-1185">Reference proteome</keyword>
<reference evidence="7 8" key="1">
    <citation type="submission" date="2024-08" db="EMBL/GenBank/DDBJ databases">
        <authorList>
            <person name="Feng Z."/>
            <person name="Ronholm J."/>
        </authorList>
    </citation>
    <scope>NUCLEOTIDE SEQUENCE [LARGE SCALE GENOMIC DNA]</scope>
    <source>
        <strain evidence="7 8">4-AB0-8</strain>
    </source>
</reference>
<name>A0ABV4IHI0_9BURK</name>
<dbReference type="InterPro" id="IPR006839">
    <property type="entry name" value="DarP"/>
</dbReference>
<keyword evidence="1 5" id="KW-0963">Cytoplasm</keyword>
<evidence type="ECO:0000313" key="7">
    <source>
        <dbReference type="EMBL" id="MEZ2740384.1"/>
    </source>
</evidence>
<evidence type="ECO:0000256" key="6">
    <source>
        <dbReference type="SAM" id="MobiDB-lite"/>
    </source>
</evidence>
<dbReference type="NCBIfam" id="NF003593">
    <property type="entry name" value="PRK05255.1-1"/>
    <property type="match status" value="1"/>
</dbReference>
<feature type="compositionally biased region" description="Acidic residues" evidence="6">
    <location>
        <begin position="224"/>
        <end position="235"/>
    </location>
</feature>
<keyword evidence="2 5" id="KW-0690">Ribosome biogenesis</keyword>
<dbReference type="Pfam" id="PF04751">
    <property type="entry name" value="DarP"/>
    <property type="match status" value="1"/>
</dbReference>
<keyword evidence="3 5" id="KW-0699">rRNA-binding</keyword>
<evidence type="ECO:0000256" key="5">
    <source>
        <dbReference type="HAMAP-Rule" id="MF_00765"/>
    </source>
</evidence>
<keyword evidence="4 5" id="KW-0694">RNA-binding</keyword>
<dbReference type="PANTHER" id="PTHR38101">
    <property type="entry name" value="UPF0307 PROTEIN YJGA"/>
    <property type="match status" value="1"/>
</dbReference>
<protein>
    <recommendedName>
        <fullName evidence="5">Dual-action ribosomal maturation protein DarP</fullName>
    </recommendedName>
    <alternativeName>
        <fullName evidence="5">Large ribosomal subunit assembly factor DarP</fullName>
    </alternativeName>
</protein>
<dbReference type="SUPFAM" id="SSF158710">
    <property type="entry name" value="PSPTO4464-like"/>
    <property type="match status" value="1"/>
</dbReference>
<comment type="similarity">
    <text evidence="5">Belongs to the DarP family.</text>
</comment>
<gene>
    <name evidence="7" type="primary">yjgA</name>
    <name evidence="5" type="synonym">darP</name>
    <name evidence="7" type="ORF">ACBP88_13160</name>
</gene>
<evidence type="ECO:0000256" key="4">
    <source>
        <dbReference type="ARBA" id="ARBA00022884"/>
    </source>
</evidence>
<dbReference type="InterPro" id="IPR023153">
    <property type="entry name" value="DarP_sf"/>
</dbReference>
<organism evidence="7 8">
    <name type="scientific">Comamonas jiangduensis</name>
    <dbReference type="NCBI Taxonomy" id="1194168"/>
    <lineage>
        <taxon>Bacteria</taxon>
        <taxon>Pseudomonadati</taxon>
        <taxon>Pseudomonadota</taxon>
        <taxon>Betaproteobacteria</taxon>
        <taxon>Burkholderiales</taxon>
        <taxon>Comamonadaceae</taxon>
        <taxon>Comamonas</taxon>
    </lineage>
</organism>
<proteinExistence type="inferred from homology"/>
<evidence type="ECO:0000256" key="2">
    <source>
        <dbReference type="ARBA" id="ARBA00022517"/>
    </source>
</evidence>
<dbReference type="Proteomes" id="UP001567350">
    <property type="component" value="Unassembled WGS sequence"/>
</dbReference>
<sequence length="235" mass="26574">MSRKPKKGYYVKGVFVAEGSERDLELKAELKGTWDSTRTDRKIESDALQDLGEALLGLRPKLLQRLNLPEKLLEALAEHKRLTNFEAKRRQMQFIGKLMRKLEENEVEAVKAALQEQRTGVSLEQTNILVAEQWRDRLIDSDDHLGIWLDQFPATDVQQLRTLMRQVRKDDATAIAKAKEAEAKGQILPPVKKGKAYRELFQTLLSHINGTAAATVQDEAAPALDDEDEDEGDDA</sequence>
<dbReference type="PANTHER" id="PTHR38101:SF1">
    <property type="entry name" value="UPF0307 PROTEIN YJGA"/>
    <property type="match status" value="1"/>
</dbReference>
<feature type="region of interest" description="Disordered" evidence="6">
    <location>
        <begin position="216"/>
        <end position="235"/>
    </location>
</feature>
<comment type="subcellular location">
    <subcellularLocation>
        <location evidence="5">Cytoplasm</location>
    </subcellularLocation>
    <text evidence="5">Associates with late stage pre-50S ribosomal subunits.</text>
</comment>
<comment type="caution">
    <text evidence="7">The sequence shown here is derived from an EMBL/GenBank/DDBJ whole genome shotgun (WGS) entry which is preliminary data.</text>
</comment>
<evidence type="ECO:0000256" key="3">
    <source>
        <dbReference type="ARBA" id="ARBA00022730"/>
    </source>
</evidence>
<dbReference type="HAMAP" id="MF_00765">
    <property type="entry name" value="DarP"/>
    <property type="match status" value="1"/>
</dbReference>
<accession>A0ABV4IHI0</accession>
<comment type="function">
    <text evidence="5">Member of a network of 50S ribosomal subunit biogenesis factors which assembles along the 30S-50S interface, preventing incorrect 23S rRNA structures from forming. Promotes peptidyl transferase center (PTC) maturation.</text>
</comment>
<dbReference type="CDD" id="cd16331">
    <property type="entry name" value="YjgA-like"/>
    <property type="match status" value="1"/>
</dbReference>
<evidence type="ECO:0000256" key="1">
    <source>
        <dbReference type="ARBA" id="ARBA00022490"/>
    </source>
</evidence>
<dbReference type="Gene3D" id="1.10.60.30">
    <property type="entry name" value="PSPTO4464-like domains"/>
    <property type="match status" value="2"/>
</dbReference>
<dbReference type="RefSeq" id="WP_370893200.1">
    <property type="nucleotide sequence ID" value="NZ_JBGJLR010000015.1"/>
</dbReference>